<dbReference type="PANTHER" id="PTHR38926:SF13">
    <property type="entry name" value="F-BOX DOMAIN CONTAINING PROTEIN, EXPRESSED"/>
    <property type="match status" value="1"/>
</dbReference>
<accession>A0AAD8I052</accession>
<keyword evidence="3" id="KW-1185">Reference proteome</keyword>
<dbReference type="AlphaFoldDB" id="A0AAD8I052"/>
<dbReference type="Gene3D" id="3.80.10.10">
    <property type="entry name" value="Ribonuclease Inhibitor"/>
    <property type="match status" value="1"/>
</dbReference>
<reference evidence="2" key="2">
    <citation type="submission" date="2023-05" db="EMBL/GenBank/DDBJ databases">
        <authorList>
            <person name="Schelkunov M.I."/>
        </authorList>
    </citation>
    <scope>NUCLEOTIDE SEQUENCE</scope>
    <source>
        <strain evidence="2">Hsosn_3</strain>
        <tissue evidence="2">Leaf</tissue>
    </source>
</reference>
<evidence type="ECO:0000313" key="3">
    <source>
        <dbReference type="Proteomes" id="UP001237642"/>
    </source>
</evidence>
<dbReference type="Pfam" id="PF00646">
    <property type="entry name" value="F-box"/>
    <property type="match status" value="1"/>
</dbReference>
<dbReference type="InterPro" id="IPR055411">
    <property type="entry name" value="LRR_FXL15/At3g58940/PEG3-like"/>
</dbReference>
<dbReference type="SUPFAM" id="SSF81383">
    <property type="entry name" value="F-box domain"/>
    <property type="match status" value="1"/>
</dbReference>
<protein>
    <recommendedName>
        <fullName evidence="1">F-box domain-containing protein</fullName>
    </recommendedName>
</protein>
<dbReference type="PANTHER" id="PTHR38926">
    <property type="entry name" value="F-BOX DOMAIN CONTAINING PROTEIN, EXPRESSED"/>
    <property type="match status" value="1"/>
</dbReference>
<sequence>MPRACKKRKRSAKHKRINKGGVAEPQWLNLPNDILDEIFNLFVPKDALLSLPLVCKQWGRLFLEPIFCKQKNNCLDFTPLTEKPFYRHFYKSKDKDIRALRLMNLLVGVMHAFASDSQCDVNSYAVRATPITEIYFPHDLPLYDRHLVYVAERCPELRCIILPCAKHITGKGISRALRCWNHMEMMSYGPFDYQIPTDRHLPRTIEEIGVNCKNLNYLTLSGFHFHWQSADVMVRYLKSLKQLSLRAVHISKKGLQLFLSRCKELDGLVFYNCNFLTNESTINETQIKIWRNQDCRTKWSTDINSDVPCKAYTSKELGGVPKKSVHLIHQHYYTNRIQDFTGREYVFDSCHQLQQEF</sequence>
<dbReference type="PROSITE" id="PS50181">
    <property type="entry name" value="FBOX"/>
    <property type="match status" value="1"/>
</dbReference>
<dbReference type="SUPFAM" id="SSF52047">
    <property type="entry name" value="RNI-like"/>
    <property type="match status" value="1"/>
</dbReference>
<reference evidence="2" key="1">
    <citation type="submission" date="2023-02" db="EMBL/GenBank/DDBJ databases">
        <title>Genome of toxic invasive species Heracleum sosnowskyi carries increased number of genes despite the absence of recent whole-genome duplications.</title>
        <authorList>
            <person name="Schelkunov M."/>
            <person name="Shtratnikova V."/>
            <person name="Makarenko M."/>
            <person name="Klepikova A."/>
            <person name="Omelchenko D."/>
            <person name="Novikova G."/>
            <person name="Obukhova E."/>
            <person name="Bogdanov V."/>
            <person name="Penin A."/>
            <person name="Logacheva M."/>
        </authorList>
    </citation>
    <scope>NUCLEOTIDE SEQUENCE</scope>
    <source>
        <strain evidence="2">Hsosn_3</strain>
        <tissue evidence="2">Leaf</tissue>
    </source>
</reference>
<dbReference type="Pfam" id="PF24758">
    <property type="entry name" value="LRR_At5g56370"/>
    <property type="match status" value="1"/>
</dbReference>
<name>A0AAD8I052_9APIA</name>
<evidence type="ECO:0000259" key="1">
    <source>
        <dbReference type="PROSITE" id="PS50181"/>
    </source>
</evidence>
<evidence type="ECO:0000313" key="2">
    <source>
        <dbReference type="EMBL" id="KAK1375145.1"/>
    </source>
</evidence>
<dbReference type="Proteomes" id="UP001237642">
    <property type="component" value="Unassembled WGS sequence"/>
</dbReference>
<organism evidence="2 3">
    <name type="scientific">Heracleum sosnowskyi</name>
    <dbReference type="NCBI Taxonomy" id="360622"/>
    <lineage>
        <taxon>Eukaryota</taxon>
        <taxon>Viridiplantae</taxon>
        <taxon>Streptophyta</taxon>
        <taxon>Embryophyta</taxon>
        <taxon>Tracheophyta</taxon>
        <taxon>Spermatophyta</taxon>
        <taxon>Magnoliopsida</taxon>
        <taxon>eudicotyledons</taxon>
        <taxon>Gunneridae</taxon>
        <taxon>Pentapetalae</taxon>
        <taxon>asterids</taxon>
        <taxon>campanulids</taxon>
        <taxon>Apiales</taxon>
        <taxon>Apiaceae</taxon>
        <taxon>Apioideae</taxon>
        <taxon>apioid superclade</taxon>
        <taxon>Tordylieae</taxon>
        <taxon>Tordyliinae</taxon>
        <taxon>Heracleum</taxon>
    </lineage>
</organism>
<dbReference type="InterPro" id="IPR036047">
    <property type="entry name" value="F-box-like_dom_sf"/>
</dbReference>
<feature type="domain" description="F-box" evidence="1">
    <location>
        <begin position="24"/>
        <end position="61"/>
    </location>
</feature>
<comment type="caution">
    <text evidence="2">The sequence shown here is derived from an EMBL/GenBank/DDBJ whole genome shotgun (WGS) entry which is preliminary data.</text>
</comment>
<gene>
    <name evidence="2" type="ORF">POM88_031338</name>
</gene>
<dbReference type="InterPro" id="IPR032675">
    <property type="entry name" value="LRR_dom_sf"/>
</dbReference>
<dbReference type="InterPro" id="IPR001810">
    <property type="entry name" value="F-box_dom"/>
</dbReference>
<proteinExistence type="predicted"/>
<dbReference type="Gene3D" id="1.20.1280.50">
    <property type="match status" value="1"/>
</dbReference>
<dbReference type="EMBL" id="JAUIZM010000007">
    <property type="protein sequence ID" value="KAK1375145.1"/>
    <property type="molecule type" value="Genomic_DNA"/>
</dbReference>